<dbReference type="CDD" id="cd03254">
    <property type="entry name" value="ABCC_Glucan_exporter_like"/>
    <property type="match status" value="1"/>
</dbReference>
<dbReference type="SUPFAM" id="SSF52540">
    <property type="entry name" value="P-loop containing nucleoside triphosphate hydrolases"/>
    <property type="match status" value="1"/>
</dbReference>
<dbReference type="RefSeq" id="WP_335961344.1">
    <property type="nucleotide sequence ID" value="NZ_JAXBLX010000016.1"/>
</dbReference>
<feature type="domain" description="ABC transmembrane type-1" evidence="9">
    <location>
        <begin position="33"/>
        <end position="320"/>
    </location>
</feature>
<evidence type="ECO:0000256" key="3">
    <source>
        <dbReference type="ARBA" id="ARBA00022741"/>
    </source>
</evidence>
<organism evidence="10 11">
    <name type="scientific">Halalkalibacter kiskunsagensis</name>
    <dbReference type="NCBI Taxonomy" id="1548599"/>
    <lineage>
        <taxon>Bacteria</taxon>
        <taxon>Bacillati</taxon>
        <taxon>Bacillota</taxon>
        <taxon>Bacilli</taxon>
        <taxon>Bacillales</taxon>
        <taxon>Bacillaceae</taxon>
        <taxon>Halalkalibacter</taxon>
    </lineage>
</organism>
<dbReference type="Pfam" id="PF00005">
    <property type="entry name" value="ABC_tran"/>
    <property type="match status" value="1"/>
</dbReference>
<dbReference type="Pfam" id="PF00664">
    <property type="entry name" value="ABC_membrane"/>
    <property type="match status" value="1"/>
</dbReference>
<evidence type="ECO:0000256" key="1">
    <source>
        <dbReference type="ARBA" id="ARBA00004651"/>
    </source>
</evidence>
<evidence type="ECO:0000313" key="11">
    <source>
        <dbReference type="Proteomes" id="UP001589838"/>
    </source>
</evidence>
<dbReference type="InterPro" id="IPR003439">
    <property type="entry name" value="ABC_transporter-like_ATP-bd"/>
</dbReference>
<sequence>MNIHEEKQTARVVDRQLLMKLLAFAKPYRKKIAFSFLLATLFVGATLAQPYLIKVAIDEYLTVQTSIQDSFQGFILIAVVFLLTVVCAALLTYFQDRLLQFTGQSIIFDIRQKIFRRLAKMHMQFFDRNPVGRLVTRVTHDTEALNQLYSQVIVNLIKEILILIGIIAILLHMSVKLTLLSFTVIPILIVMVIFYKKLIRQAHRYTRLLLSRLNSNLAENLSGMRIIQLFTREKKQIEQFDQLNEEHYRAGMRATIVNSIFNPAIGFLGNVALAVIIWYGGIAVLDSALTFGVVYAFTHYIRQFFQPLMALADRYNQIQTAFASAERVFEMIEEKPEITNHPNAELLPEKINGQIDFEHVWFAYQEPEWVLKDISFRIKHGETVAFVGATGAGKSSIINLINRFYDIQTGTIKVDGMDVKQVKVEDLRTKVGVIQQDPFIFTGTVLHNIRLHHNLTEDDVKKMTTLMGLDDFISSLPQGYETLLGEQGVILSSGQRQLLSFLRALAFNPDVLILDEATANIDTETEELVQQALKRISKNRTTIIVAHRLSTIQHANRIIVMDKGEIQETGNHHQLLKQKGIYYRLHQIQNKESIANTSIVSSKV</sequence>
<name>A0ABV6K9T7_9BACI</name>
<comment type="caution">
    <text evidence="10">The sequence shown here is derived from an EMBL/GenBank/DDBJ whole genome shotgun (WGS) entry which is preliminary data.</text>
</comment>
<keyword evidence="5 7" id="KW-1133">Transmembrane helix</keyword>
<dbReference type="InterPro" id="IPR003593">
    <property type="entry name" value="AAA+_ATPase"/>
</dbReference>
<feature type="transmembrane region" description="Helical" evidence="7">
    <location>
        <begin position="177"/>
        <end position="195"/>
    </location>
</feature>
<dbReference type="SUPFAM" id="SSF90123">
    <property type="entry name" value="ABC transporter transmembrane region"/>
    <property type="match status" value="1"/>
</dbReference>
<dbReference type="PROSITE" id="PS50929">
    <property type="entry name" value="ABC_TM1F"/>
    <property type="match status" value="1"/>
</dbReference>
<accession>A0ABV6K9T7</accession>
<reference evidence="10 11" key="1">
    <citation type="submission" date="2024-09" db="EMBL/GenBank/DDBJ databases">
        <authorList>
            <person name="Sun Q."/>
            <person name="Mori K."/>
        </authorList>
    </citation>
    <scope>NUCLEOTIDE SEQUENCE [LARGE SCALE GENOMIC DNA]</scope>
    <source>
        <strain evidence="10 11">NCAIM B.02610</strain>
    </source>
</reference>
<feature type="transmembrane region" description="Helical" evidence="7">
    <location>
        <begin position="260"/>
        <end position="281"/>
    </location>
</feature>
<keyword evidence="3" id="KW-0547">Nucleotide-binding</keyword>
<dbReference type="Gene3D" id="3.40.50.300">
    <property type="entry name" value="P-loop containing nucleotide triphosphate hydrolases"/>
    <property type="match status" value="1"/>
</dbReference>
<protein>
    <submittedName>
        <fullName evidence="10">ABC transporter ATP-binding protein</fullName>
    </submittedName>
</protein>
<evidence type="ECO:0000313" key="10">
    <source>
        <dbReference type="EMBL" id="MFC0470073.1"/>
    </source>
</evidence>
<dbReference type="Gene3D" id="1.20.1560.10">
    <property type="entry name" value="ABC transporter type 1, transmembrane domain"/>
    <property type="match status" value="1"/>
</dbReference>
<evidence type="ECO:0000256" key="7">
    <source>
        <dbReference type="SAM" id="Phobius"/>
    </source>
</evidence>
<evidence type="ECO:0000256" key="6">
    <source>
        <dbReference type="ARBA" id="ARBA00023136"/>
    </source>
</evidence>
<dbReference type="InterPro" id="IPR017871">
    <property type="entry name" value="ABC_transporter-like_CS"/>
</dbReference>
<evidence type="ECO:0000259" key="9">
    <source>
        <dbReference type="PROSITE" id="PS50929"/>
    </source>
</evidence>
<dbReference type="CDD" id="cd18544">
    <property type="entry name" value="ABC_6TM_TmrA_like"/>
    <property type="match status" value="1"/>
</dbReference>
<dbReference type="InterPro" id="IPR011527">
    <property type="entry name" value="ABC1_TM_dom"/>
</dbReference>
<dbReference type="InterPro" id="IPR036640">
    <property type="entry name" value="ABC1_TM_sf"/>
</dbReference>
<dbReference type="PROSITE" id="PS50893">
    <property type="entry name" value="ABC_TRANSPORTER_2"/>
    <property type="match status" value="1"/>
</dbReference>
<dbReference type="SMART" id="SM00382">
    <property type="entry name" value="AAA"/>
    <property type="match status" value="1"/>
</dbReference>
<dbReference type="PROSITE" id="PS00211">
    <property type="entry name" value="ABC_TRANSPORTER_1"/>
    <property type="match status" value="1"/>
</dbReference>
<feature type="transmembrane region" description="Helical" evidence="7">
    <location>
        <begin position="152"/>
        <end position="171"/>
    </location>
</feature>
<dbReference type="EMBL" id="JBHLUX010000017">
    <property type="protein sequence ID" value="MFC0470073.1"/>
    <property type="molecule type" value="Genomic_DNA"/>
</dbReference>
<dbReference type="InterPro" id="IPR027417">
    <property type="entry name" value="P-loop_NTPase"/>
</dbReference>
<dbReference type="PANTHER" id="PTHR43394:SF1">
    <property type="entry name" value="ATP-BINDING CASSETTE SUB-FAMILY B MEMBER 10, MITOCHONDRIAL"/>
    <property type="match status" value="1"/>
</dbReference>
<evidence type="ECO:0000259" key="8">
    <source>
        <dbReference type="PROSITE" id="PS50893"/>
    </source>
</evidence>
<evidence type="ECO:0000256" key="4">
    <source>
        <dbReference type="ARBA" id="ARBA00022840"/>
    </source>
</evidence>
<evidence type="ECO:0000256" key="5">
    <source>
        <dbReference type="ARBA" id="ARBA00022989"/>
    </source>
</evidence>
<evidence type="ECO:0000256" key="2">
    <source>
        <dbReference type="ARBA" id="ARBA00022692"/>
    </source>
</evidence>
<keyword evidence="2 7" id="KW-0812">Transmembrane</keyword>
<keyword evidence="11" id="KW-1185">Reference proteome</keyword>
<dbReference type="Proteomes" id="UP001589838">
    <property type="component" value="Unassembled WGS sequence"/>
</dbReference>
<keyword evidence="6 7" id="KW-0472">Membrane</keyword>
<feature type="transmembrane region" description="Helical" evidence="7">
    <location>
        <begin position="72"/>
        <end position="94"/>
    </location>
</feature>
<keyword evidence="4 10" id="KW-0067">ATP-binding</keyword>
<feature type="domain" description="ABC transporter" evidence="8">
    <location>
        <begin position="355"/>
        <end position="588"/>
    </location>
</feature>
<comment type="subcellular location">
    <subcellularLocation>
        <location evidence="1">Cell membrane</location>
        <topology evidence="1">Multi-pass membrane protein</topology>
    </subcellularLocation>
</comment>
<proteinExistence type="predicted"/>
<gene>
    <name evidence="10" type="ORF">ACFFHM_05940</name>
</gene>
<dbReference type="InterPro" id="IPR039421">
    <property type="entry name" value="Type_1_exporter"/>
</dbReference>
<dbReference type="GO" id="GO:0005524">
    <property type="term" value="F:ATP binding"/>
    <property type="evidence" value="ECO:0007669"/>
    <property type="project" value="UniProtKB-KW"/>
</dbReference>
<dbReference type="PANTHER" id="PTHR43394">
    <property type="entry name" value="ATP-DEPENDENT PERMEASE MDL1, MITOCHONDRIAL"/>
    <property type="match status" value="1"/>
</dbReference>